<dbReference type="GO" id="GO:0005886">
    <property type="term" value="C:plasma membrane"/>
    <property type="evidence" value="ECO:0007669"/>
    <property type="project" value="UniProtKB-SubCell"/>
</dbReference>
<dbReference type="InterPro" id="IPR003400">
    <property type="entry name" value="ExbD"/>
</dbReference>
<dbReference type="AlphaFoldDB" id="A0A844B4A3"/>
<evidence type="ECO:0000256" key="6">
    <source>
        <dbReference type="ARBA" id="ARBA00023136"/>
    </source>
</evidence>
<evidence type="ECO:0000256" key="5">
    <source>
        <dbReference type="ARBA" id="ARBA00022989"/>
    </source>
</evidence>
<sequence>MPGQKGEPTLPLINIVFLMLIFFLVAAQLSRPLETELRLVETDDPKLVPPPDALILMEDATLMFRGVKSTPKDVVSTLRAEQANHTAQDAPLNLRLLPDRRSAALDLMTTARALRSAGADAIFIVTEQALK</sequence>
<keyword evidence="4 7" id="KW-0812">Transmembrane</keyword>
<dbReference type="GO" id="GO:0022857">
    <property type="term" value="F:transmembrane transporter activity"/>
    <property type="evidence" value="ECO:0007669"/>
    <property type="project" value="InterPro"/>
</dbReference>
<organism evidence="9 10">
    <name type="scientific">Tritonibacter aquimaris</name>
    <dbReference type="NCBI Taxonomy" id="2663379"/>
    <lineage>
        <taxon>Bacteria</taxon>
        <taxon>Pseudomonadati</taxon>
        <taxon>Pseudomonadota</taxon>
        <taxon>Alphaproteobacteria</taxon>
        <taxon>Rhodobacterales</taxon>
        <taxon>Paracoccaceae</taxon>
        <taxon>Tritonibacter</taxon>
    </lineage>
</organism>
<name>A0A844B4A3_9RHOB</name>
<evidence type="ECO:0000256" key="2">
    <source>
        <dbReference type="ARBA" id="ARBA00005811"/>
    </source>
</evidence>
<evidence type="ECO:0000256" key="4">
    <source>
        <dbReference type="ARBA" id="ARBA00022692"/>
    </source>
</evidence>
<evidence type="ECO:0000313" key="9">
    <source>
        <dbReference type="EMBL" id="MQY44206.1"/>
    </source>
</evidence>
<keyword evidence="7" id="KW-0813">Transport</keyword>
<dbReference type="Pfam" id="PF02472">
    <property type="entry name" value="ExbD"/>
    <property type="match status" value="1"/>
</dbReference>
<dbReference type="GO" id="GO:0015031">
    <property type="term" value="P:protein transport"/>
    <property type="evidence" value="ECO:0007669"/>
    <property type="project" value="UniProtKB-KW"/>
</dbReference>
<evidence type="ECO:0000256" key="8">
    <source>
        <dbReference type="SAM" id="Phobius"/>
    </source>
</evidence>
<keyword evidence="5 8" id="KW-1133">Transmembrane helix</keyword>
<proteinExistence type="inferred from homology"/>
<keyword evidence="6 8" id="KW-0472">Membrane</keyword>
<dbReference type="EMBL" id="WIXK01000012">
    <property type="protein sequence ID" value="MQY44206.1"/>
    <property type="molecule type" value="Genomic_DNA"/>
</dbReference>
<evidence type="ECO:0000256" key="3">
    <source>
        <dbReference type="ARBA" id="ARBA00022475"/>
    </source>
</evidence>
<evidence type="ECO:0000256" key="7">
    <source>
        <dbReference type="RuleBase" id="RU003879"/>
    </source>
</evidence>
<reference evidence="9 10" key="1">
    <citation type="submission" date="2019-10" db="EMBL/GenBank/DDBJ databases">
        <title>Epibacterium sp. nov., isolated from seawater.</title>
        <authorList>
            <person name="Zhang X."/>
            <person name="Li N."/>
        </authorList>
    </citation>
    <scope>NUCLEOTIDE SEQUENCE [LARGE SCALE GENOMIC DNA]</scope>
    <source>
        <strain evidence="9 10">SM1969</strain>
    </source>
</reference>
<protein>
    <submittedName>
        <fullName evidence="9">Biopolymer transporter ExbD</fullName>
    </submittedName>
</protein>
<accession>A0A844B4A3</accession>
<gene>
    <name evidence="9" type="ORF">GG681_16285</name>
</gene>
<keyword evidence="10" id="KW-1185">Reference proteome</keyword>
<evidence type="ECO:0000256" key="1">
    <source>
        <dbReference type="ARBA" id="ARBA00004162"/>
    </source>
</evidence>
<keyword evidence="3" id="KW-1003">Cell membrane</keyword>
<dbReference type="Proteomes" id="UP000436694">
    <property type="component" value="Unassembled WGS sequence"/>
</dbReference>
<keyword evidence="7" id="KW-0653">Protein transport</keyword>
<evidence type="ECO:0000313" key="10">
    <source>
        <dbReference type="Proteomes" id="UP000436694"/>
    </source>
</evidence>
<comment type="similarity">
    <text evidence="2 7">Belongs to the ExbD/TolR family.</text>
</comment>
<comment type="subcellular location">
    <subcellularLocation>
        <location evidence="1">Cell membrane</location>
        <topology evidence="1">Single-pass membrane protein</topology>
    </subcellularLocation>
    <subcellularLocation>
        <location evidence="7">Cell membrane</location>
        <topology evidence="7">Single-pass type II membrane protein</topology>
    </subcellularLocation>
</comment>
<comment type="caution">
    <text evidence="9">The sequence shown here is derived from an EMBL/GenBank/DDBJ whole genome shotgun (WGS) entry which is preliminary data.</text>
</comment>
<feature type="transmembrane region" description="Helical" evidence="8">
    <location>
        <begin position="12"/>
        <end position="29"/>
    </location>
</feature>